<dbReference type="EMBL" id="AP025732">
    <property type="protein sequence ID" value="BDI17966.1"/>
    <property type="molecule type" value="Genomic_DNA"/>
</dbReference>
<evidence type="ECO:0000313" key="4">
    <source>
        <dbReference type="Proteomes" id="UP001055453"/>
    </source>
</evidence>
<proteinExistence type="predicted"/>
<dbReference type="InterPro" id="IPR049868">
    <property type="entry name" value="V_Cas12k"/>
</dbReference>
<feature type="compositionally biased region" description="Basic and acidic residues" evidence="2">
    <location>
        <begin position="163"/>
        <end position="173"/>
    </location>
</feature>
<organism evidence="3 4">
    <name type="scientific">Nostoc cf. commune SO-36</name>
    <dbReference type="NCBI Taxonomy" id="449208"/>
    <lineage>
        <taxon>Bacteria</taxon>
        <taxon>Bacillati</taxon>
        <taxon>Cyanobacteriota</taxon>
        <taxon>Cyanophyceae</taxon>
        <taxon>Nostocales</taxon>
        <taxon>Nostocaceae</taxon>
        <taxon>Nostoc</taxon>
    </lineage>
</organism>
<dbReference type="NCBIfam" id="NF038191">
    <property type="entry name" value="V_Cas12k"/>
    <property type="match status" value="1"/>
</dbReference>
<gene>
    <name evidence="3" type="ORF">ANSO36C_37680</name>
</gene>
<evidence type="ECO:0000313" key="3">
    <source>
        <dbReference type="EMBL" id="BDI17966.1"/>
    </source>
</evidence>
<protein>
    <recommendedName>
        <fullName evidence="5">Transposase</fullName>
    </recommendedName>
</protein>
<feature type="coiled-coil region" evidence="1">
    <location>
        <begin position="208"/>
        <end position="277"/>
    </location>
</feature>
<evidence type="ECO:0008006" key="5">
    <source>
        <dbReference type="Google" id="ProtNLM"/>
    </source>
</evidence>
<evidence type="ECO:0000256" key="1">
    <source>
        <dbReference type="SAM" id="Coils"/>
    </source>
</evidence>
<name>A0ABM7Z4K6_NOSCO</name>
<sequence>MSVITIQCRLVADDETLRHLWEFMAEKNTPLVNEILERLGKHSEFEIWVKTAKVPKTVIKELCDSLKTQEPFIGQPGRFYTPAITLVTYIYKSWLALNRRRQLKIEGKERWLEMLKTDVELEQESKSSLENIRTKSTEILASFATHQTHETNHKVRGRRSRKPKDGKADRPDKVVTIKPSRLFEAYRQTEDALTRCALVYLLKNNCQVSFVEEDLEQYTKQRRKKEKEIEIERLKIQLTSRVPKGRDLTGEKWLETLEQAVQQVTHDEKEAKSWQANLLRKSSSIPFPVVYETTEDIKWKSTIRKDFLFVLTGWESLSLKYIVTKDTFIYFIAF</sequence>
<accession>A0ABM7Z4K6</accession>
<dbReference type="Proteomes" id="UP001055453">
    <property type="component" value="Chromosome"/>
</dbReference>
<keyword evidence="1" id="KW-0175">Coiled coil</keyword>
<feature type="region of interest" description="Disordered" evidence="2">
    <location>
        <begin position="146"/>
        <end position="173"/>
    </location>
</feature>
<evidence type="ECO:0000256" key="2">
    <source>
        <dbReference type="SAM" id="MobiDB-lite"/>
    </source>
</evidence>
<reference evidence="3" key="1">
    <citation type="submission" date="2022-04" db="EMBL/GenBank/DDBJ databases">
        <title>Complete genome sequence of a cyanobacterium, Nostoc sp. SO-36, isolated in Antarctica.</title>
        <authorList>
            <person name="Kanesaki Y."/>
            <person name="Effendi D."/>
            <person name="Sakamoto T."/>
            <person name="Ohtani S."/>
            <person name="Awai K."/>
        </authorList>
    </citation>
    <scope>NUCLEOTIDE SEQUENCE</scope>
    <source>
        <strain evidence="3">SO-36</strain>
    </source>
</reference>
<keyword evidence="4" id="KW-1185">Reference proteome</keyword>